<accession>A0A1N7GJF1</accession>
<dbReference type="EMBL" id="FTNI01000029">
    <property type="protein sequence ID" value="SIS12646.1"/>
    <property type="molecule type" value="Genomic_DNA"/>
</dbReference>
<feature type="transmembrane region" description="Helical" evidence="1">
    <location>
        <begin position="50"/>
        <end position="74"/>
    </location>
</feature>
<reference evidence="4" key="1">
    <citation type="submission" date="2017-01" db="EMBL/GenBank/DDBJ databases">
        <authorList>
            <person name="Varghese N."/>
            <person name="Submissions S."/>
        </authorList>
    </citation>
    <scope>NUCLEOTIDE SEQUENCE [LARGE SCALE GENOMIC DNA]</scope>
    <source>
        <strain evidence="4">ATCC 12950</strain>
    </source>
</reference>
<dbReference type="Proteomes" id="UP000186096">
    <property type="component" value="Unassembled WGS sequence"/>
</dbReference>
<dbReference type="GO" id="GO:0009307">
    <property type="term" value="P:DNA restriction-modification system"/>
    <property type="evidence" value="ECO:0007669"/>
    <property type="project" value="InterPro"/>
</dbReference>
<dbReference type="InterPro" id="IPR052906">
    <property type="entry name" value="Type_IV_Methyl-Rstrct_Enzyme"/>
</dbReference>
<keyword evidence="1" id="KW-1133">Transmembrane helix</keyword>
<keyword evidence="1" id="KW-0812">Transmembrane</keyword>
<proteinExistence type="predicted"/>
<organism evidence="3 4">
    <name type="scientific">Microbispora rosea</name>
    <dbReference type="NCBI Taxonomy" id="58117"/>
    <lineage>
        <taxon>Bacteria</taxon>
        <taxon>Bacillati</taxon>
        <taxon>Actinomycetota</taxon>
        <taxon>Actinomycetes</taxon>
        <taxon>Streptosporangiales</taxon>
        <taxon>Streptosporangiaceae</taxon>
        <taxon>Microbispora</taxon>
    </lineage>
</organism>
<dbReference type="STRING" id="58117.SAMN05421833_12997"/>
<evidence type="ECO:0000313" key="4">
    <source>
        <dbReference type="Proteomes" id="UP000186096"/>
    </source>
</evidence>
<dbReference type="GO" id="GO:0015666">
    <property type="term" value="F:restriction endodeoxyribonuclease activity"/>
    <property type="evidence" value="ECO:0007669"/>
    <property type="project" value="TreeGrafter"/>
</dbReference>
<evidence type="ECO:0000256" key="1">
    <source>
        <dbReference type="SAM" id="Phobius"/>
    </source>
</evidence>
<dbReference type="AlphaFoldDB" id="A0A1N7GJF1"/>
<keyword evidence="1" id="KW-0472">Membrane</keyword>
<feature type="transmembrane region" description="Helical" evidence="1">
    <location>
        <begin position="21"/>
        <end position="44"/>
    </location>
</feature>
<dbReference type="PANTHER" id="PTHR30015:SF6">
    <property type="entry name" value="SLL1429 PROTEIN"/>
    <property type="match status" value="1"/>
</dbReference>
<dbReference type="GO" id="GO:0003677">
    <property type="term" value="F:DNA binding"/>
    <property type="evidence" value="ECO:0007669"/>
    <property type="project" value="InterPro"/>
</dbReference>
<dbReference type="RefSeq" id="WP_076440663.1">
    <property type="nucleotide sequence ID" value="NZ_FTNI01000029.1"/>
</dbReference>
<evidence type="ECO:0000313" key="3">
    <source>
        <dbReference type="EMBL" id="SIS12646.1"/>
    </source>
</evidence>
<dbReference type="InterPro" id="IPR007560">
    <property type="entry name" value="Restrct_endonuc_IV_Mrr"/>
</dbReference>
<gene>
    <name evidence="3" type="ORF">SAMN05421833_12997</name>
</gene>
<name>A0A1N7GJF1_9ACTN</name>
<feature type="domain" description="Restriction endonuclease type IV Mrr" evidence="2">
    <location>
        <begin position="93"/>
        <end position="205"/>
    </location>
</feature>
<dbReference type="SUPFAM" id="SSF52980">
    <property type="entry name" value="Restriction endonuclease-like"/>
    <property type="match status" value="1"/>
</dbReference>
<dbReference type="Gene3D" id="3.40.1350.10">
    <property type="match status" value="1"/>
</dbReference>
<evidence type="ECO:0000259" key="2">
    <source>
        <dbReference type="Pfam" id="PF04471"/>
    </source>
</evidence>
<protein>
    <submittedName>
        <fullName evidence="3">Restriction system protein</fullName>
    </submittedName>
</protein>
<dbReference type="InterPro" id="IPR011335">
    <property type="entry name" value="Restrct_endonuc-II-like"/>
</dbReference>
<dbReference type="InterPro" id="IPR011856">
    <property type="entry name" value="tRNA_endonuc-like_dom_sf"/>
</dbReference>
<keyword evidence="4" id="KW-1185">Reference proteome</keyword>
<dbReference type="Pfam" id="PF04471">
    <property type="entry name" value="Mrr_cat"/>
    <property type="match status" value="1"/>
</dbReference>
<dbReference type="OrthoDB" id="5181666at2"/>
<dbReference type="PANTHER" id="PTHR30015">
    <property type="entry name" value="MRR RESTRICTION SYSTEM PROTEIN"/>
    <property type="match status" value="1"/>
</dbReference>
<sequence>MTRRKSRSRLLRSWTPANLNEWIAALFVVFIATALLIQAVRALIGVIFGHWYIAAGLGFGLAIAIAAALWWQVAAVRRRSARLRHLRLTLHELDAITPQAFEFAVRDLMLRDGMNARHVGRRGDKAADVVALDDRGHRIVVQCKHTTTGGKVGAGVVYQVNGTAGPAHGADVAVIVTNGAFTRGARENAAEFRIHLVGRQDLARWAADGESLQRLLRLTTPLRRRRRLRHAAFTHHHNPSLRQADSQEVT</sequence>